<gene>
    <name evidence="2" type="ORF">RHRU231_520011</name>
</gene>
<feature type="region of interest" description="Disordered" evidence="1">
    <location>
        <begin position="71"/>
        <end position="118"/>
    </location>
</feature>
<protein>
    <submittedName>
        <fullName evidence="2">Uncharacterized protein</fullName>
    </submittedName>
</protein>
<accession>A0A098BN41</accession>
<dbReference type="AlphaFoldDB" id="A0A098BN41"/>
<proteinExistence type="predicted"/>
<organism evidence="2 3">
    <name type="scientific">Rhodococcus ruber</name>
    <dbReference type="NCBI Taxonomy" id="1830"/>
    <lineage>
        <taxon>Bacteria</taxon>
        <taxon>Bacillati</taxon>
        <taxon>Actinomycetota</taxon>
        <taxon>Actinomycetes</taxon>
        <taxon>Mycobacteriales</taxon>
        <taxon>Nocardiaceae</taxon>
        <taxon>Rhodococcus</taxon>
    </lineage>
</organism>
<name>A0A098BN41_9NOCA</name>
<evidence type="ECO:0000256" key="1">
    <source>
        <dbReference type="SAM" id="MobiDB-lite"/>
    </source>
</evidence>
<reference evidence="2 3" key="1">
    <citation type="journal article" date="2014" name="Genome Announc.">
        <title>Draft Genome Sequence of Propane- and Butane-Oxidizing Actinobacterium Rhodococcus ruber IEGM 231.</title>
        <authorList>
            <person name="Ivshina I.B."/>
            <person name="Kuyukina M.S."/>
            <person name="Krivoruchko A.V."/>
            <person name="Barbe V."/>
            <person name="Fischer C."/>
        </authorList>
    </citation>
    <scope>NUCLEOTIDE SEQUENCE [LARGE SCALE GENOMIC DNA]</scope>
</reference>
<evidence type="ECO:0000313" key="2">
    <source>
        <dbReference type="EMBL" id="CDZ89632.1"/>
    </source>
</evidence>
<dbReference type="EMBL" id="CCSD01000064">
    <property type="protein sequence ID" value="CDZ89632.1"/>
    <property type="molecule type" value="Genomic_DNA"/>
</dbReference>
<evidence type="ECO:0000313" key="3">
    <source>
        <dbReference type="Proteomes" id="UP000042997"/>
    </source>
</evidence>
<dbReference type="Proteomes" id="UP000042997">
    <property type="component" value="Unassembled WGS sequence"/>
</dbReference>
<sequence length="118" mass="12051">MMPAPTEPGRVSLASEVIDSPTLATVCCDHTSPDLPAWTAAQASDSGSREAVIACLLRAVPAAAAHLEPNPSRRVDATIARLGPAGAGSGADPPAEHSGNENPDVWCSDPSMVRAPCR</sequence>